<accession>X5DY53</accession>
<dbReference type="AlphaFoldDB" id="X5DY53"/>
<name>X5DY53_9BACT</name>
<dbReference type="eggNOG" id="COG1146">
    <property type="taxonomic scope" value="Bacteria"/>
</dbReference>
<evidence type="ECO:0000259" key="5">
    <source>
        <dbReference type="PROSITE" id="PS51379"/>
    </source>
</evidence>
<keyword evidence="2" id="KW-0479">Metal-binding</keyword>
<sequence length="260" mass="29296">MTNKTCLIFCNCGAGIISDDKKEELSEAFKPLGVDIYELHDLCAFSLNEKDFLHELDQNYDKTLIAACYPRAIKNMFEQNGVQLSNYEVFNFREAGVEQITADVSAKIEEKQDETFYEIKNIDLKVPAWYPIIDKSRCTLCGQCARFCVFGVYSYNKKSLEVANPLSCKNNCPACGRTCPASAIIFPRLPENSALSGAEPSDNKKAAGNDQKGNLFVMLNERNNARRNIFRQGAFQQAEEEKKRALEELKNSLKNPKNDA</sequence>
<dbReference type="InterPro" id="IPR050572">
    <property type="entry name" value="Fe-S_Ferredoxin"/>
</dbReference>
<evidence type="ECO:0000313" key="8">
    <source>
        <dbReference type="Proteomes" id="UP000023772"/>
    </source>
</evidence>
<keyword evidence="8" id="KW-1185">Reference proteome</keyword>
<reference evidence="7 9" key="2">
    <citation type="submission" date="2016-10" db="EMBL/GenBank/DDBJ databases">
        <authorList>
            <person name="de Groot N.N."/>
        </authorList>
    </citation>
    <scope>NUCLEOTIDE SEQUENCE [LARGE SCALE GENOMIC DNA]</scope>
    <source>
        <strain evidence="7 9">DSM 25947</strain>
    </source>
</reference>
<keyword evidence="3" id="KW-0408">Iron</keyword>
<dbReference type="InterPro" id="IPR017896">
    <property type="entry name" value="4Fe4S_Fe-S-bd"/>
</dbReference>
<dbReference type="EMBL" id="FOHT01000008">
    <property type="protein sequence ID" value="SET24260.1"/>
    <property type="molecule type" value="Genomic_DNA"/>
</dbReference>
<protein>
    <submittedName>
        <fullName evidence="6">Ferredoxin</fullName>
    </submittedName>
</protein>
<dbReference type="EMBL" id="CP007451">
    <property type="protein sequence ID" value="AHW59206.1"/>
    <property type="molecule type" value="Genomic_DNA"/>
</dbReference>
<evidence type="ECO:0000256" key="1">
    <source>
        <dbReference type="ARBA" id="ARBA00022485"/>
    </source>
</evidence>
<evidence type="ECO:0000313" key="9">
    <source>
        <dbReference type="Proteomes" id="UP000181981"/>
    </source>
</evidence>
<dbReference type="PROSITE" id="PS51379">
    <property type="entry name" value="4FE4S_FER_2"/>
    <property type="match status" value="2"/>
</dbReference>
<dbReference type="OrthoDB" id="9813230at2"/>
<dbReference type="PANTHER" id="PTHR43687">
    <property type="entry name" value="ADENYLYLSULFATE REDUCTASE, BETA SUBUNIT"/>
    <property type="match status" value="1"/>
</dbReference>
<dbReference type="KEGG" id="dori:FH5T_05295"/>
<dbReference type="PANTHER" id="PTHR43687:SF1">
    <property type="entry name" value="FERREDOXIN III"/>
    <property type="match status" value="1"/>
</dbReference>
<keyword evidence="1" id="KW-0004">4Fe-4S</keyword>
<evidence type="ECO:0000313" key="7">
    <source>
        <dbReference type="EMBL" id="SET24260.1"/>
    </source>
</evidence>
<organism evidence="7 9">
    <name type="scientific">Draconibacterium orientale</name>
    <dbReference type="NCBI Taxonomy" id="1168034"/>
    <lineage>
        <taxon>Bacteria</taxon>
        <taxon>Pseudomonadati</taxon>
        <taxon>Bacteroidota</taxon>
        <taxon>Bacteroidia</taxon>
        <taxon>Marinilabiliales</taxon>
        <taxon>Prolixibacteraceae</taxon>
        <taxon>Draconibacterium</taxon>
    </lineage>
</organism>
<dbReference type="Gene3D" id="3.30.70.20">
    <property type="match status" value="1"/>
</dbReference>
<feature type="domain" description="4Fe-4S ferredoxin-type" evidence="5">
    <location>
        <begin position="129"/>
        <end position="158"/>
    </location>
</feature>
<dbReference type="HOGENOM" id="CLU_1068464_0_0_10"/>
<evidence type="ECO:0000313" key="6">
    <source>
        <dbReference type="EMBL" id="AHW59206.1"/>
    </source>
</evidence>
<evidence type="ECO:0000256" key="3">
    <source>
        <dbReference type="ARBA" id="ARBA00023004"/>
    </source>
</evidence>
<dbReference type="Proteomes" id="UP000181981">
    <property type="component" value="Unassembled WGS sequence"/>
</dbReference>
<dbReference type="RefSeq" id="WP_051567629.1">
    <property type="nucleotide sequence ID" value="NZ_FOHT01000008.1"/>
</dbReference>
<evidence type="ECO:0000256" key="4">
    <source>
        <dbReference type="ARBA" id="ARBA00023014"/>
    </source>
</evidence>
<gene>
    <name evidence="6" type="ORF">FH5T_05295</name>
    <name evidence="7" type="ORF">SAMN05444285_108105</name>
</gene>
<dbReference type="GO" id="GO:0046872">
    <property type="term" value="F:metal ion binding"/>
    <property type="evidence" value="ECO:0007669"/>
    <property type="project" value="UniProtKB-KW"/>
</dbReference>
<dbReference type="GO" id="GO:0051539">
    <property type="term" value="F:4 iron, 4 sulfur cluster binding"/>
    <property type="evidence" value="ECO:0007669"/>
    <property type="project" value="UniProtKB-KW"/>
</dbReference>
<dbReference type="SUPFAM" id="SSF54862">
    <property type="entry name" value="4Fe-4S ferredoxins"/>
    <property type="match status" value="1"/>
</dbReference>
<dbReference type="Proteomes" id="UP000023772">
    <property type="component" value="Chromosome"/>
</dbReference>
<evidence type="ECO:0000256" key="2">
    <source>
        <dbReference type="ARBA" id="ARBA00022723"/>
    </source>
</evidence>
<proteinExistence type="predicted"/>
<feature type="domain" description="4Fe-4S ferredoxin-type" evidence="5">
    <location>
        <begin position="159"/>
        <end position="189"/>
    </location>
</feature>
<keyword evidence="4" id="KW-0411">Iron-sulfur</keyword>
<reference evidence="6 8" key="1">
    <citation type="submission" date="2014-03" db="EMBL/GenBank/DDBJ databases">
        <title>Complete genome sequence of a deeply braunched marine Bacteroidia bacterium Draconibacterium orientale type strain FH5T.</title>
        <authorList>
            <person name="Li X."/>
            <person name="Wang X."/>
            <person name="Xie Z."/>
            <person name="Du Z."/>
            <person name="Chen G."/>
        </authorList>
    </citation>
    <scope>NUCLEOTIDE SEQUENCE [LARGE SCALE GENOMIC DNA]</scope>
    <source>
        <strain evidence="6 8">FH5</strain>
    </source>
</reference>
<dbReference type="STRING" id="1168034.FH5T_05295"/>